<dbReference type="PANTHER" id="PTHR46337">
    <property type="entry name" value="RCC1-LIKE G EXCHANGING FACTOR-LIKE PROTEIN"/>
    <property type="match status" value="1"/>
</dbReference>
<dbReference type="Pfam" id="PF13540">
    <property type="entry name" value="RCC1_2"/>
    <property type="match status" value="2"/>
</dbReference>
<comment type="caution">
    <text evidence="2">The sequence shown here is derived from an EMBL/GenBank/DDBJ whole genome shotgun (WGS) entry which is preliminary data.</text>
</comment>
<dbReference type="PANTHER" id="PTHR46337:SF1">
    <property type="entry name" value="RCC1-LIKE G EXCHANGING FACTOR-LIKE PROTEIN"/>
    <property type="match status" value="1"/>
</dbReference>
<keyword evidence="3" id="KW-1185">Reference proteome</keyword>
<feature type="repeat" description="RCC1" evidence="1">
    <location>
        <begin position="287"/>
        <end position="340"/>
    </location>
</feature>
<reference evidence="2 3" key="1">
    <citation type="journal article" date="2023" name="Nucleic Acids Res.">
        <title>The hologenome of Daphnia magna reveals possible DNA methylation and microbiome-mediated evolution of the host genome.</title>
        <authorList>
            <person name="Chaturvedi A."/>
            <person name="Li X."/>
            <person name="Dhandapani V."/>
            <person name="Marshall H."/>
            <person name="Kissane S."/>
            <person name="Cuenca-Cambronero M."/>
            <person name="Asole G."/>
            <person name="Calvet F."/>
            <person name="Ruiz-Romero M."/>
            <person name="Marangio P."/>
            <person name="Guigo R."/>
            <person name="Rago D."/>
            <person name="Mirbahai L."/>
            <person name="Eastwood N."/>
            <person name="Colbourne J.K."/>
            <person name="Zhou J."/>
            <person name="Mallon E."/>
            <person name="Orsini L."/>
        </authorList>
    </citation>
    <scope>NUCLEOTIDE SEQUENCE [LARGE SCALE GENOMIC DNA]</scope>
    <source>
        <strain evidence="2">LRV0_1</strain>
    </source>
</reference>
<accession>A0ABR0A274</accession>
<evidence type="ECO:0008006" key="4">
    <source>
        <dbReference type="Google" id="ProtNLM"/>
    </source>
</evidence>
<dbReference type="SUPFAM" id="SSF50985">
    <property type="entry name" value="RCC1/BLIP-II"/>
    <property type="match status" value="1"/>
</dbReference>
<dbReference type="Pfam" id="PF00415">
    <property type="entry name" value="RCC1"/>
    <property type="match status" value="3"/>
</dbReference>
<dbReference type="InterPro" id="IPR000408">
    <property type="entry name" value="Reg_chr_condens"/>
</dbReference>
<evidence type="ECO:0000256" key="1">
    <source>
        <dbReference type="PROSITE-ProRule" id="PRU00235"/>
    </source>
</evidence>
<feature type="repeat" description="RCC1" evidence="1">
    <location>
        <begin position="399"/>
        <end position="448"/>
    </location>
</feature>
<dbReference type="InterPro" id="IPR053035">
    <property type="entry name" value="Mitochondrial_GEF_domain"/>
</dbReference>
<evidence type="ECO:0000313" key="2">
    <source>
        <dbReference type="EMBL" id="KAK4019266.1"/>
    </source>
</evidence>
<proteinExistence type="predicted"/>
<organism evidence="2 3">
    <name type="scientific">Daphnia magna</name>
    <dbReference type="NCBI Taxonomy" id="35525"/>
    <lineage>
        <taxon>Eukaryota</taxon>
        <taxon>Metazoa</taxon>
        <taxon>Ecdysozoa</taxon>
        <taxon>Arthropoda</taxon>
        <taxon>Crustacea</taxon>
        <taxon>Branchiopoda</taxon>
        <taxon>Diplostraca</taxon>
        <taxon>Cladocera</taxon>
        <taxon>Anomopoda</taxon>
        <taxon>Daphniidae</taxon>
        <taxon>Daphnia</taxon>
    </lineage>
</organism>
<name>A0ABR0A274_9CRUS</name>
<dbReference type="Proteomes" id="UP001234178">
    <property type="component" value="Unassembled WGS sequence"/>
</dbReference>
<protein>
    <recommendedName>
        <fullName evidence="4">Williams-Beuren syndrome chromosomal region 16 protein</fullName>
    </recommendedName>
</protein>
<sequence>MIRISSRTVLTLTGSSVIRFCRTKATKRVLNKNNEESLPVYQYASAKSDKRNRVFTWGLAEHGALGERQFLKPIHKARRPVEYMHRPYRLGFAEENDVTDIAAGYGFTVFITKGKKTTSSQVFGTGLNTDSQIGYHSVRKDHPLELVVEPVPIHLPNIKSSITGIACGRAHTLVLTEKAGVLTLGNNAYGQCGRHIIEDEDYQRQSTVHQIVINDKISQVYCGQDHSMFVTDQGSVWSCGWSADGQTGVGHYNNTDRITKCVGDIVGENIIKLACSADCVLALNDKGQVFGWGNSEYGQLRLATSEMQLHTPRYLPLPQIFGKIVDVAASGTACLILNDAGEVFVWGYGILGKGPVVDKSQEPTAIPLTLFGCNEFNPDGKVVSIYGGLSQFAAVTNNGDLYIWGRNRFGSLGLGHLDNQFFPIKVNIPGYVKKFCFGVDHCVALCKSYV</sequence>
<evidence type="ECO:0000313" key="3">
    <source>
        <dbReference type="Proteomes" id="UP001234178"/>
    </source>
</evidence>
<dbReference type="PROSITE" id="PS50012">
    <property type="entry name" value="RCC1_3"/>
    <property type="match status" value="5"/>
</dbReference>
<dbReference type="Gene3D" id="2.130.10.30">
    <property type="entry name" value="Regulator of chromosome condensation 1/beta-lactamase-inhibitor protein II"/>
    <property type="match status" value="2"/>
</dbReference>
<dbReference type="EMBL" id="JAOYFB010000036">
    <property type="protein sequence ID" value="KAK4019266.1"/>
    <property type="molecule type" value="Genomic_DNA"/>
</dbReference>
<gene>
    <name evidence="2" type="ORF">OUZ56_001292</name>
</gene>
<feature type="repeat" description="RCC1" evidence="1">
    <location>
        <begin position="179"/>
        <end position="233"/>
    </location>
</feature>
<feature type="repeat" description="RCC1" evidence="1">
    <location>
        <begin position="52"/>
        <end position="114"/>
    </location>
</feature>
<dbReference type="PRINTS" id="PR00633">
    <property type="entry name" value="RCCNDNSATION"/>
</dbReference>
<feature type="repeat" description="RCC1" evidence="1">
    <location>
        <begin position="120"/>
        <end position="178"/>
    </location>
</feature>
<dbReference type="InterPro" id="IPR009091">
    <property type="entry name" value="RCC1/BLIP-II"/>
</dbReference>